<proteinExistence type="predicted"/>
<sequence length="195" mass="21462">MSRTDLMHCSEGMVQRFMSQIVLCVQRAKAMNLATLQNHSRIPTPSRLEPKDLSSQLFGCTPPFISTASPSAVPSSSTPSSIREDQEKGPLSLHPLSLEESNRVTKAPIEPSPCLCESPCKVDYQSSNSEADPSQRLIKSPNDMLLQEIREINENLIETVVDVLDVEDISQTGCIKEPLLDAPTMEFNAMGMLIC</sequence>
<feature type="compositionally biased region" description="Low complexity" evidence="1">
    <location>
        <begin position="66"/>
        <end position="81"/>
    </location>
</feature>
<evidence type="ECO:0000313" key="3">
    <source>
        <dbReference type="Proteomes" id="UP000594638"/>
    </source>
</evidence>
<dbReference type="EMBL" id="CACTIH010009147">
    <property type="protein sequence ID" value="CAA3025916.1"/>
    <property type="molecule type" value="Genomic_DNA"/>
</dbReference>
<reference evidence="2 3" key="1">
    <citation type="submission" date="2019-12" db="EMBL/GenBank/DDBJ databases">
        <authorList>
            <person name="Alioto T."/>
            <person name="Alioto T."/>
            <person name="Gomez Garrido J."/>
        </authorList>
    </citation>
    <scope>NUCLEOTIDE SEQUENCE [LARGE SCALE GENOMIC DNA]</scope>
</reference>
<feature type="compositionally biased region" description="Low complexity" evidence="1">
    <location>
        <begin position="90"/>
        <end position="99"/>
    </location>
</feature>
<feature type="region of interest" description="Disordered" evidence="1">
    <location>
        <begin position="65"/>
        <end position="104"/>
    </location>
</feature>
<dbReference type="Gramene" id="OE9A098322T1">
    <property type="protein sequence ID" value="OE9A098322C1"/>
    <property type="gene ID" value="OE9A098322"/>
</dbReference>
<gene>
    <name evidence="2" type="ORF">OLEA9_A098322</name>
</gene>
<evidence type="ECO:0000313" key="2">
    <source>
        <dbReference type="EMBL" id="CAA3025916.1"/>
    </source>
</evidence>
<dbReference type="Proteomes" id="UP000594638">
    <property type="component" value="Unassembled WGS sequence"/>
</dbReference>
<comment type="caution">
    <text evidence="2">The sequence shown here is derived from an EMBL/GenBank/DDBJ whole genome shotgun (WGS) entry which is preliminary data.</text>
</comment>
<accession>A0A8S0V6Y5</accession>
<dbReference type="AlphaFoldDB" id="A0A8S0V6Y5"/>
<protein>
    <submittedName>
        <fullName evidence="2">Uncharacterized protein</fullName>
    </submittedName>
</protein>
<keyword evidence="3" id="KW-1185">Reference proteome</keyword>
<organism evidence="2 3">
    <name type="scientific">Olea europaea subsp. europaea</name>
    <dbReference type="NCBI Taxonomy" id="158383"/>
    <lineage>
        <taxon>Eukaryota</taxon>
        <taxon>Viridiplantae</taxon>
        <taxon>Streptophyta</taxon>
        <taxon>Embryophyta</taxon>
        <taxon>Tracheophyta</taxon>
        <taxon>Spermatophyta</taxon>
        <taxon>Magnoliopsida</taxon>
        <taxon>eudicotyledons</taxon>
        <taxon>Gunneridae</taxon>
        <taxon>Pentapetalae</taxon>
        <taxon>asterids</taxon>
        <taxon>lamiids</taxon>
        <taxon>Lamiales</taxon>
        <taxon>Oleaceae</taxon>
        <taxon>Oleeae</taxon>
        <taxon>Olea</taxon>
    </lineage>
</organism>
<evidence type="ECO:0000256" key="1">
    <source>
        <dbReference type="SAM" id="MobiDB-lite"/>
    </source>
</evidence>
<name>A0A8S0V6Y5_OLEEU</name>